<organism evidence="2 3">
    <name type="scientific">Pseudomonas indica</name>
    <dbReference type="NCBI Taxonomy" id="137658"/>
    <lineage>
        <taxon>Bacteria</taxon>
        <taxon>Pseudomonadati</taxon>
        <taxon>Pseudomonadota</taxon>
        <taxon>Gammaproteobacteria</taxon>
        <taxon>Pseudomonadales</taxon>
        <taxon>Pseudomonadaceae</taxon>
        <taxon>Pseudomonas</taxon>
    </lineage>
</organism>
<name>A0A1G9NBJ9_9PSED</name>
<accession>A0A1G9NBJ9</accession>
<evidence type="ECO:0000256" key="1">
    <source>
        <dbReference type="SAM" id="MobiDB-lite"/>
    </source>
</evidence>
<gene>
    <name evidence="2" type="ORF">SAMN05216186_13219</name>
</gene>
<dbReference type="EMBL" id="FNFD01000032">
    <property type="protein sequence ID" value="SDL83840.1"/>
    <property type="molecule type" value="Genomic_DNA"/>
</dbReference>
<dbReference type="Gene3D" id="3.30.1460.10">
    <property type="match status" value="1"/>
</dbReference>
<dbReference type="AlphaFoldDB" id="A0A1G9NBJ9"/>
<evidence type="ECO:0000313" key="2">
    <source>
        <dbReference type="EMBL" id="SDL83840.1"/>
    </source>
</evidence>
<dbReference type="CDD" id="cd17034">
    <property type="entry name" value="T3SC_IA_ShcO1-like"/>
    <property type="match status" value="1"/>
</dbReference>
<dbReference type="STRING" id="137658.SAMN05216186_13219"/>
<feature type="region of interest" description="Disordered" evidence="1">
    <location>
        <begin position="140"/>
        <end position="160"/>
    </location>
</feature>
<dbReference type="InterPro" id="IPR010261">
    <property type="entry name" value="Tir_chaperone"/>
</dbReference>
<proteinExistence type="predicted"/>
<keyword evidence="3" id="KW-1185">Reference proteome</keyword>
<dbReference type="SUPFAM" id="SSF69635">
    <property type="entry name" value="Type III secretory system chaperone-like"/>
    <property type="match status" value="1"/>
</dbReference>
<dbReference type="Proteomes" id="UP000198706">
    <property type="component" value="Unassembled WGS sequence"/>
</dbReference>
<protein>
    <submittedName>
        <fullName evidence="2">Tir chaperone protein (CesT) family protein</fullName>
    </submittedName>
</protein>
<reference evidence="2 3" key="1">
    <citation type="submission" date="2016-10" db="EMBL/GenBank/DDBJ databases">
        <authorList>
            <person name="de Groot N.N."/>
        </authorList>
    </citation>
    <scope>NUCLEOTIDE SEQUENCE [LARGE SCALE GENOMIC DNA]</scope>
    <source>
        <strain evidence="2 3">JCM 21544</strain>
    </source>
</reference>
<sequence length="160" mass="18174">MQPIKAKEQLDQWLRRRGITVAMETKNDRHFVCTAEGEECLLWLPEMDTTLFIFTLVDRLTMPKDNDLLTLSMALNLEPTRTGGASLGYNPESKQLMLRSVHDMTGLDDVALDRILEQMSKLAGALRLYLDAFRNQRSGTRHTAKGPLLTPGFHSPRLFT</sequence>
<dbReference type="GO" id="GO:0030254">
    <property type="term" value="P:protein secretion by the type III secretion system"/>
    <property type="evidence" value="ECO:0007669"/>
    <property type="project" value="InterPro"/>
</dbReference>
<dbReference type="RefSeq" id="WP_084339393.1">
    <property type="nucleotide sequence ID" value="NZ_FNFD01000032.1"/>
</dbReference>
<dbReference type="Pfam" id="PF05932">
    <property type="entry name" value="CesT"/>
    <property type="match status" value="1"/>
</dbReference>
<evidence type="ECO:0000313" key="3">
    <source>
        <dbReference type="Proteomes" id="UP000198706"/>
    </source>
</evidence>